<organism evidence="1 2">
    <name type="scientific">Lactuca virosa</name>
    <dbReference type="NCBI Taxonomy" id="75947"/>
    <lineage>
        <taxon>Eukaryota</taxon>
        <taxon>Viridiplantae</taxon>
        <taxon>Streptophyta</taxon>
        <taxon>Embryophyta</taxon>
        <taxon>Tracheophyta</taxon>
        <taxon>Spermatophyta</taxon>
        <taxon>Magnoliopsida</taxon>
        <taxon>eudicotyledons</taxon>
        <taxon>Gunneridae</taxon>
        <taxon>Pentapetalae</taxon>
        <taxon>asterids</taxon>
        <taxon>campanulids</taxon>
        <taxon>Asterales</taxon>
        <taxon>Asteraceae</taxon>
        <taxon>Cichorioideae</taxon>
        <taxon>Cichorieae</taxon>
        <taxon>Lactucinae</taxon>
        <taxon>Lactuca</taxon>
    </lineage>
</organism>
<accession>A0AAU9P5B2</accession>
<comment type="caution">
    <text evidence="1">The sequence shown here is derived from an EMBL/GenBank/DDBJ whole genome shotgun (WGS) entry which is preliminary data.</text>
</comment>
<protein>
    <submittedName>
        <fullName evidence="1">Uncharacterized protein</fullName>
    </submittedName>
</protein>
<dbReference type="AlphaFoldDB" id="A0AAU9P5B2"/>
<dbReference type="Proteomes" id="UP001157418">
    <property type="component" value="Unassembled WGS sequence"/>
</dbReference>
<reference evidence="1 2" key="1">
    <citation type="submission" date="2022-01" db="EMBL/GenBank/DDBJ databases">
        <authorList>
            <person name="Xiong W."/>
            <person name="Schranz E."/>
        </authorList>
    </citation>
    <scope>NUCLEOTIDE SEQUENCE [LARGE SCALE GENOMIC DNA]</scope>
</reference>
<sequence length="158" mass="18210">MTKRRFGLPAGSNLAVKLFSILGRDEVQGHMPSLVSFQIPIPIWHLHDFSDIRWERFGSKDRWKEKKGWRIDCSVIRGQTQKLSQFMNTIPTIAALSKVLTPPPYLHFLDFNPGRYNHHGCNLESELGKGLQRHQVGTIWQQGSTEGKERLEDRLFGD</sequence>
<gene>
    <name evidence="1" type="ORF">LVIROSA_LOCUS31153</name>
</gene>
<evidence type="ECO:0000313" key="2">
    <source>
        <dbReference type="Proteomes" id="UP001157418"/>
    </source>
</evidence>
<proteinExistence type="predicted"/>
<name>A0AAU9P5B2_9ASTR</name>
<keyword evidence="2" id="KW-1185">Reference proteome</keyword>
<evidence type="ECO:0000313" key="1">
    <source>
        <dbReference type="EMBL" id="CAH1445390.1"/>
    </source>
</evidence>
<dbReference type="EMBL" id="CAKMRJ010005523">
    <property type="protein sequence ID" value="CAH1445390.1"/>
    <property type="molecule type" value="Genomic_DNA"/>
</dbReference>